<feature type="compositionally biased region" description="Polar residues" evidence="1">
    <location>
        <begin position="7"/>
        <end position="20"/>
    </location>
</feature>
<evidence type="ECO:0000256" key="1">
    <source>
        <dbReference type="SAM" id="MobiDB-lite"/>
    </source>
</evidence>
<sequence>MAEVYQQRGSSGDEVSTISGSSQVWTESPLAGEYLRGALHPALAKQVYEYSSEELMNRVDKSAVSGLHFISALIDRVHDAGWLIRSQHGRILTLRATSKEPKLSSNQELLAATEHRAKEWEDEAKKSQTELESLRNQRRELELE</sequence>
<gene>
    <name evidence="2" type="ORF">B296_00031123</name>
</gene>
<dbReference type="EMBL" id="AMZH03005558">
    <property type="protein sequence ID" value="RRT66113.1"/>
    <property type="molecule type" value="Genomic_DNA"/>
</dbReference>
<dbReference type="Proteomes" id="UP000287651">
    <property type="component" value="Unassembled WGS sequence"/>
</dbReference>
<comment type="caution">
    <text evidence="2">The sequence shown here is derived from an EMBL/GenBank/DDBJ whole genome shotgun (WGS) entry which is preliminary data.</text>
</comment>
<organism evidence="2 3">
    <name type="scientific">Ensete ventricosum</name>
    <name type="common">Abyssinian banana</name>
    <name type="synonym">Musa ensete</name>
    <dbReference type="NCBI Taxonomy" id="4639"/>
    <lineage>
        <taxon>Eukaryota</taxon>
        <taxon>Viridiplantae</taxon>
        <taxon>Streptophyta</taxon>
        <taxon>Embryophyta</taxon>
        <taxon>Tracheophyta</taxon>
        <taxon>Spermatophyta</taxon>
        <taxon>Magnoliopsida</taxon>
        <taxon>Liliopsida</taxon>
        <taxon>Zingiberales</taxon>
        <taxon>Musaceae</taxon>
        <taxon>Ensete</taxon>
    </lineage>
</organism>
<reference evidence="2 3" key="1">
    <citation type="journal article" date="2014" name="Agronomy (Basel)">
        <title>A Draft Genome Sequence for Ensete ventricosum, the Drought-Tolerant Tree Against Hunger.</title>
        <authorList>
            <person name="Harrison J."/>
            <person name="Moore K.A."/>
            <person name="Paszkiewicz K."/>
            <person name="Jones T."/>
            <person name="Grant M."/>
            <person name="Ambacheew D."/>
            <person name="Muzemil S."/>
            <person name="Studholme D.J."/>
        </authorList>
    </citation>
    <scope>NUCLEOTIDE SEQUENCE [LARGE SCALE GENOMIC DNA]</scope>
</reference>
<name>A0A426ZQ20_ENSVE</name>
<accession>A0A426ZQ20</accession>
<feature type="region of interest" description="Disordered" evidence="1">
    <location>
        <begin position="116"/>
        <end position="144"/>
    </location>
</feature>
<evidence type="ECO:0000313" key="3">
    <source>
        <dbReference type="Proteomes" id="UP000287651"/>
    </source>
</evidence>
<evidence type="ECO:0000313" key="2">
    <source>
        <dbReference type="EMBL" id="RRT66113.1"/>
    </source>
</evidence>
<proteinExistence type="predicted"/>
<feature type="region of interest" description="Disordered" evidence="1">
    <location>
        <begin position="1"/>
        <end position="20"/>
    </location>
</feature>
<dbReference type="AlphaFoldDB" id="A0A426ZQ20"/>
<protein>
    <submittedName>
        <fullName evidence="2">Uncharacterized protein</fullName>
    </submittedName>
</protein>